<dbReference type="EC" id="4.2.1.82" evidence="9"/>
<feature type="region of interest" description="Disordered" evidence="6">
    <location>
        <begin position="606"/>
        <end position="627"/>
    </location>
</feature>
<dbReference type="InterPro" id="IPR000581">
    <property type="entry name" value="ILV_EDD_N"/>
</dbReference>
<dbReference type="PANTHER" id="PTHR43661:SF3">
    <property type="entry name" value="D-XYLONATE DEHYDRATASE YAGF-RELATED"/>
    <property type="match status" value="1"/>
</dbReference>
<dbReference type="Gene3D" id="3.50.30.80">
    <property type="entry name" value="IlvD/EDD C-terminal domain-like"/>
    <property type="match status" value="1"/>
</dbReference>
<feature type="region of interest" description="Disordered" evidence="6">
    <location>
        <begin position="1"/>
        <end position="20"/>
    </location>
</feature>
<dbReference type="InterPro" id="IPR056740">
    <property type="entry name" value="ILV_EDD_C"/>
</dbReference>
<keyword evidence="2" id="KW-0479">Metal-binding</keyword>
<reference evidence="9 10" key="1">
    <citation type="submission" date="2021-06" db="EMBL/GenBank/DDBJ databases">
        <title>Bacillus sp. RD4P76, an endophyte from a halophyte.</title>
        <authorList>
            <person name="Sun J.-Q."/>
        </authorList>
    </citation>
    <scope>NUCLEOTIDE SEQUENCE [LARGE SCALE GENOMIC DNA]</scope>
    <source>
        <strain evidence="9 10">JCM 17098</strain>
    </source>
</reference>
<keyword evidence="5" id="KW-0100">Branched-chain amino acid biosynthesis</keyword>
<evidence type="ECO:0000313" key="9">
    <source>
        <dbReference type="EMBL" id="MBU9723016.1"/>
    </source>
</evidence>
<dbReference type="SUPFAM" id="SSF143975">
    <property type="entry name" value="IlvD/EDD N-terminal domain-like"/>
    <property type="match status" value="1"/>
</dbReference>
<evidence type="ECO:0000256" key="5">
    <source>
        <dbReference type="ARBA" id="ARBA00023304"/>
    </source>
</evidence>
<keyword evidence="10" id="KW-1185">Reference proteome</keyword>
<comment type="similarity">
    <text evidence="1">Belongs to the IlvD/Edd family.</text>
</comment>
<feature type="domain" description="Dihydroxy-acid/6-phosphogluconate dehydratase N-terminal" evidence="7">
    <location>
        <begin position="100"/>
        <end position="406"/>
    </location>
</feature>
<accession>A0ABS6JY45</accession>
<dbReference type="GO" id="GO:0050401">
    <property type="term" value="F:xylonate dehydratase activity"/>
    <property type="evidence" value="ECO:0007669"/>
    <property type="project" value="UniProtKB-EC"/>
</dbReference>
<evidence type="ECO:0000256" key="1">
    <source>
        <dbReference type="ARBA" id="ARBA00006486"/>
    </source>
</evidence>
<evidence type="ECO:0000259" key="7">
    <source>
        <dbReference type="Pfam" id="PF00920"/>
    </source>
</evidence>
<dbReference type="Proteomes" id="UP000790580">
    <property type="component" value="Unassembled WGS sequence"/>
</dbReference>
<keyword evidence="5" id="KW-0028">Amino-acid biosynthesis</keyword>
<sequence>METHSNDSSAQSDSSSDLDTNESLNEMITAMRTHNAGPEGELPLTHEMLLNWSSGDLFGLSQNVGMGWKPNQLTGQEVLILGTQGGIKEEDGSPLALGYHTGHWEVDVLMKEAARELKKQGNIPFAGFVSDPCDGRTQGTTGMFDSLPYRNDASLVMRRLIRSLPRRKAVMGVATCDKGLPAMIMGLAAMHDLPTVIVPGGVTLPPTSGEDAGKIQTIGARYAKEEITLKEAAELGCRACATPGGGCQFLGTAASAQVVAEALGLTVPHGALAPSGEKIWKEMARQSVRAVTNAISQNLTTKDIITDAAIRNAMVVHAAFGGSTNLLLHIPAIAHAAGRRVADIEDWKSINKQVPRLVSALPNGPMDHPTVRVFLAGGVPEVMLHLRKLELLDLNVKTITGERLGDVLDWWEHSERRKLVRARLQQDGIDPDDVIMSPERAKEIGMTSTITFPTGNIAPEGSVVKSTSIDPSTLDENGVYYHKGAVKVFQSEKAVIKAIKSGDIKAKDIIILMGCGPSGTGMEETYQVTSAMKHLPFGKHVTLITDARFSGVSTGACIGHVGPEALAGGPLGKLRDGDVVEVRIDCRELEASINFVGEAGEGAGIGAGTESEVGAGSGRSSGSGANSYELGEKEGAAVLASRESHPDLAANADLPDDTRLWAALQAASGGTWKGSVYDVDKIIEVLRKGMEAGD</sequence>
<dbReference type="Pfam" id="PF24877">
    <property type="entry name" value="ILV_EDD_C"/>
    <property type="match status" value="1"/>
</dbReference>
<evidence type="ECO:0000256" key="2">
    <source>
        <dbReference type="ARBA" id="ARBA00022714"/>
    </source>
</evidence>
<evidence type="ECO:0000256" key="6">
    <source>
        <dbReference type="SAM" id="MobiDB-lite"/>
    </source>
</evidence>
<keyword evidence="2" id="KW-0001">2Fe-2S</keyword>
<evidence type="ECO:0000313" key="10">
    <source>
        <dbReference type="Proteomes" id="UP000790580"/>
    </source>
</evidence>
<proteinExistence type="inferred from homology"/>
<feature type="domain" description="Dihydroxy-acid/6-phosphogluconate dehydratase C-terminal" evidence="8">
    <location>
        <begin position="446"/>
        <end position="593"/>
    </location>
</feature>
<dbReference type="PANTHER" id="PTHR43661">
    <property type="entry name" value="D-XYLONATE DEHYDRATASE"/>
    <property type="match status" value="1"/>
</dbReference>
<dbReference type="EMBL" id="JAHQCR010000066">
    <property type="protein sequence ID" value="MBU9723016.1"/>
    <property type="molecule type" value="Genomic_DNA"/>
</dbReference>
<dbReference type="InterPro" id="IPR020558">
    <property type="entry name" value="DiOHA_6PGluconate_deHydtase_CS"/>
</dbReference>
<evidence type="ECO:0000256" key="4">
    <source>
        <dbReference type="ARBA" id="ARBA00023239"/>
    </source>
</evidence>
<dbReference type="InterPro" id="IPR017798">
    <property type="entry name" value="Dehydratase_YjhG/YagF"/>
</dbReference>
<keyword evidence="3" id="KW-0411">Iron-sulfur</keyword>
<dbReference type="PROSITE" id="PS00886">
    <property type="entry name" value="ILVD_EDD_1"/>
    <property type="match status" value="1"/>
</dbReference>
<feature type="compositionally biased region" description="Low complexity" evidence="6">
    <location>
        <begin position="1"/>
        <end position="18"/>
    </location>
</feature>
<protein>
    <submittedName>
        <fullName evidence="9">YjhG/YagF family D-xylonate dehydratase</fullName>
        <ecNumber evidence="9">4.2.1.82</ecNumber>
    </submittedName>
</protein>
<evidence type="ECO:0000256" key="3">
    <source>
        <dbReference type="ARBA" id="ARBA00023014"/>
    </source>
</evidence>
<gene>
    <name evidence="9" type="ORF">KS407_16475</name>
</gene>
<comment type="caution">
    <text evidence="9">The sequence shown here is derived from an EMBL/GenBank/DDBJ whole genome shotgun (WGS) entry which is preliminary data.</text>
</comment>
<dbReference type="SUPFAM" id="SSF52016">
    <property type="entry name" value="LeuD/IlvD-like"/>
    <property type="match status" value="1"/>
</dbReference>
<keyword evidence="4 9" id="KW-0456">Lyase</keyword>
<dbReference type="InterPro" id="IPR042096">
    <property type="entry name" value="Dihydro-acid_dehy_C"/>
</dbReference>
<organism evidence="9 10">
    <name type="scientific">Evansella alkalicola</name>
    <dbReference type="NCBI Taxonomy" id="745819"/>
    <lineage>
        <taxon>Bacteria</taxon>
        <taxon>Bacillati</taxon>
        <taxon>Bacillota</taxon>
        <taxon>Bacilli</taxon>
        <taxon>Bacillales</taxon>
        <taxon>Bacillaceae</taxon>
        <taxon>Evansella</taxon>
    </lineage>
</organism>
<dbReference type="NCBIfam" id="TIGR03432">
    <property type="entry name" value="yjhG_yagF"/>
    <property type="match status" value="1"/>
</dbReference>
<dbReference type="Pfam" id="PF00920">
    <property type="entry name" value="ILVD_EDD_N"/>
    <property type="match status" value="1"/>
</dbReference>
<dbReference type="InterPro" id="IPR037237">
    <property type="entry name" value="IlvD/EDD_N"/>
</dbReference>
<evidence type="ECO:0000259" key="8">
    <source>
        <dbReference type="Pfam" id="PF24877"/>
    </source>
</evidence>
<keyword evidence="2" id="KW-0408">Iron</keyword>
<name>A0ABS6JY45_9BACI</name>